<evidence type="ECO:0000313" key="2">
    <source>
        <dbReference type="Proteomes" id="UP000186817"/>
    </source>
</evidence>
<proteinExistence type="predicted"/>
<reference evidence="1 2" key="1">
    <citation type="submission" date="2016-02" db="EMBL/GenBank/DDBJ databases">
        <title>Genome analysis of coral dinoflagellate symbionts highlights evolutionary adaptations to a symbiotic lifestyle.</title>
        <authorList>
            <person name="Aranda M."/>
            <person name="Li Y."/>
            <person name="Liew Y.J."/>
            <person name="Baumgarten S."/>
            <person name="Simakov O."/>
            <person name="Wilson M."/>
            <person name="Piel J."/>
            <person name="Ashoor H."/>
            <person name="Bougouffa S."/>
            <person name="Bajic V.B."/>
            <person name="Ryu T."/>
            <person name="Ravasi T."/>
            <person name="Bayer T."/>
            <person name="Micklem G."/>
            <person name="Kim H."/>
            <person name="Bhak J."/>
            <person name="Lajeunesse T.C."/>
            <person name="Voolstra C.R."/>
        </authorList>
    </citation>
    <scope>NUCLEOTIDE SEQUENCE [LARGE SCALE GENOMIC DNA]</scope>
    <source>
        <strain evidence="1 2">CCMP2467</strain>
    </source>
</reference>
<sequence>MSKETSASAPAGFEAFESENEGTFESFRSSLQAWTTAAFCTWTVRACKFETVQDKRSRLETDIEQLNLEEATSAAAGAAVWVDQVNMELDKMQPKPLHWHELCLKGKSKLESQWRAKLKEKVGSVDVTDEMGLETLVSMEKSLSAHVLEVSEKLQELRGHLVERENALCAALDKDCMESLGDDFTAFCIWAVREKLSCFETAIERLDLEEDLLEHPLNPDSKEKLMLLFVVEICAECLCGWIVARHTQEIRGSGIEPDVRDCSRMLSSNAAKEEPAGSPPSRVTQKAKLEPKTLWKRPTKVVVPKMIAVSFGLDFRSFDATSMAETAVYCRYIDMGFEAEEWVELATDQRNAPVPARTWSMSKKVRC</sequence>
<gene>
    <name evidence="1" type="ORF">AK812_SmicGene38135</name>
</gene>
<name>A0A1Q9CEH5_SYMMI</name>
<dbReference type="Proteomes" id="UP000186817">
    <property type="component" value="Unassembled WGS sequence"/>
</dbReference>
<protein>
    <submittedName>
        <fullName evidence="1">Uncharacterized protein</fullName>
    </submittedName>
</protein>
<organism evidence="1 2">
    <name type="scientific">Symbiodinium microadriaticum</name>
    <name type="common">Dinoflagellate</name>
    <name type="synonym">Zooxanthella microadriatica</name>
    <dbReference type="NCBI Taxonomy" id="2951"/>
    <lineage>
        <taxon>Eukaryota</taxon>
        <taxon>Sar</taxon>
        <taxon>Alveolata</taxon>
        <taxon>Dinophyceae</taxon>
        <taxon>Suessiales</taxon>
        <taxon>Symbiodiniaceae</taxon>
        <taxon>Symbiodinium</taxon>
    </lineage>
</organism>
<accession>A0A1Q9CEH5</accession>
<dbReference type="OrthoDB" id="419200at2759"/>
<comment type="caution">
    <text evidence="1">The sequence shown here is derived from an EMBL/GenBank/DDBJ whole genome shotgun (WGS) entry which is preliminary data.</text>
</comment>
<evidence type="ECO:0000313" key="1">
    <source>
        <dbReference type="EMBL" id="OLP81339.1"/>
    </source>
</evidence>
<dbReference type="AlphaFoldDB" id="A0A1Q9CEH5"/>
<keyword evidence="2" id="KW-1185">Reference proteome</keyword>
<dbReference type="EMBL" id="LSRX01001289">
    <property type="protein sequence ID" value="OLP81339.1"/>
    <property type="molecule type" value="Genomic_DNA"/>
</dbReference>